<evidence type="ECO:0008006" key="4">
    <source>
        <dbReference type="Google" id="ProtNLM"/>
    </source>
</evidence>
<comment type="caution">
    <text evidence="2">The sequence shown here is derived from an EMBL/GenBank/DDBJ whole genome shotgun (WGS) entry which is preliminary data.</text>
</comment>
<sequence>MKAAIECFNDFLFLECYLQYQKTYQLIQSLELRNYMFNLPRNCYLLHFEKTMQNIKQQLFQNINTNYVFAYFTYYFLEELFFQFYQGCLIFYFGKKLVAASSQRKNLNIIRLIFIILIILDIITFILSIVEANSKEKMCKQISFTVFRSVSLFTQIIFLFVVQKLHKKFQQNLQSLLIDEQQTKRQKLHLFQLKILCYISLIGSIILLIVNFLYMISDDCRIIGHFGDEGENFSDALNALVHAIVKLLTYFVPIIITLAIFQTKSKKELHDNSQLEAEDLSGQSYFKGLTIIK</sequence>
<dbReference type="EMBL" id="CAJJDN010000040">
    <property type="protein sequence ID" value="CAD8080504.1"/>
    <property type="molecule type" value="Genomic_DNA"/>
</dbReference>
<dbReference type="AlphaFoldDB" id="A0A8S1N074"/>
<name>A0A8S1N074_9CILI</name>
<keyword evidence="1" id="KW-1133">Transmembrane helix</keyword>
<accession>A0A8S1N074</accession>
<feature type="transmembrane region" description="Helical" evidence="1">
    <location>
        <begin position="236"/>
        <end position="261"/>
    </location>
</feature>
<dbReference type="OrthoDB" id="308724at2759"/>
<feature type="transmembrane region" description="Helical" evidence="1">
    <location>
        <begin position="110"/>
        <end position="130"/>
    </location>
</feature>
<keyword evidence="1" id="KW-0472">Membrane</keyword>
<evidence type="ECO:0000313" key="2">
    <source>
        <dbReference type="EMBL" id="CAD8080504.1"/>
    </source>
</evidence>
<protein>
    <recommendedName>
        <fullName evidence="4">Transmembrane protein</fullName>
    </recommendedName>
</protein>
<organism evidence="2 3">
    <name type="scientific">Paramecium sonneborni</name>
    <dbReference type="NCBI Taxonomy" id="65129"/>
    <lineage>
        <taxon>Eukaryota</taxon>
        <taxon>Sar</taxon>
        <taxon>Alveolata</taxon>
        <taxon>Ciliophora</taxon>
        <taxon>Intramacronucleata</taxon>
        <taxon>Oligohymenophorea</taxon>
        <taxon>Peniculida</taxon>
        <taxon>Parameciidae</taxon>
        <taxon>Paramecium</taxon>
    </lineage>
</organism>
<reference evidence="2" key="1">
    <citation type="submission" date="2021-01" db="EMBL/GenBank/DDBJ databases">
        <authorList>
            <consortium name="Genoscope - CEA"/>
            <person name="William W."/>
        </authorList>
    </citation>
    <scope>NUCLEOTIDE SEQUENCE</scope>
</reference>
<gene>
    <name evidence="2" type="ORF">PSON_ATCC_30995.1.T0400284</name>
</gene>
<evidence type="ECO:0000256" key="1">
    <source>
        <dbReference type="SAM" id="Phobius"/>
    </source>
</evidence>
<keyword evidence="1" id="KW-0812">Transmembrane</keyword>
<keyword evidence="3" id="KW-1185">Reference proteome</keyword>
<evidence type="ECO:0000313" key="3">
    <source>
        <dbReference type="Proteomes" id="UP000692954"/>
    </source>
</evidence>
<feature type="transmembrane region" description="Helical" evidence="1">
    <location>
        <begin position="195"/>
        <end position="216"/>
    </location>
</feature>
<proteinExistence type="predicted"/>
<dbReference type="Proteomes" id="UP000692954">
    <property type="component" value="Unassembled WGS sequence"/>
</dbReference>
<feature type="transmembrane region" description="Helical" evidence="1">
    <location>
        <begin position="80"/>
        <end position="98"/>
    </location>
</feature>
<feature type="transmembrane region" description="Helical" evidence="1">
    <location>
        <begin position="142"/>
        <end position="162"/>
    </location>
</feature>